<dbReference type="OrthoDB" id="2243440at2"/>
<proteinExistence type="predicted"/>
<dbReference type="InterPro" id="IPR016181">
    <property type="entry name" value="Acyl_CoA_acyltransferase"/>
</dbReference>
<dbReference type="CDD" id="cd04301">
    <property type="entry name" value="NAT_SF"/>
    <property type="match status" value="1"/>
</dbReference>
<dbReference type="EMBL" id="MAPZ01000014">
    <property type="protein sequence ID" value="OBY11512.1"/>
    <property type="molecule type" value="Genomic_DNA"/>
</dbReference>
<dbReference type="AlphaFoldDB" id="A0A174HVC4"/>
<dbReference type="GeneID" id="42776215"/>
<sequence length="210" mass="24661">MNNKVMYRELHKGDYEIIKKLIGDAFGFSEFIKDPDFLNLILNSYLQECILDSSFSKVAIKNGKVIGIILGNANKDKNKIKSFHNRISLISSLIKIMFTKNDNKKDLKEFSKIQKTYKEIFNGNKNNFQGCIQLFIVSKESRGLGVGTSLMNYLFDYMKSMKVKSLYLYTDTRCNYQFYDKNNFKRLNEKKVHFNRVNESLNIFLYGYNF</sequence>
<name>A0A174HVC4_9CLOT</name>
<reference evidence="2 3" key="1">
    <citation type="submission" date="2016-06" db="EMBL/GenBank/DDBJ databases">
        <authorList>
            <person name="Kjaerup R.B."/>
            <person name="Dalgaard T.S."/>
            <person name="Juul-Madsen H.R."/>
        </authorList>
    </citation>
    <scope>NUCLEOTIDE SEQUENCE [LARGE SCALE GENOMIC DNA]</scope>
    <source>
        <strain evidence="2 3">373-A1</strain>
    </source>
</reference>
<protein>
    <submittedName>
        <fullName evidence="2">GNAT family acetyltransferase</fullName>
    </submittedName>
</protein>
<dbReference type="SUPFAM" id="SSF55729">
    <property type="entry name" value="Acyl-CoA N-acyltransferases (Nat)"/>
    <property type="match status" value="1"/>
</dbReference>
<keyword evidence="2" id="KW-0808">Transferase</keyword>
<dbReference type="RefSeq" id="WP_027098391.1">
    <property type="nucleotide sequence ID" value="NZ_CABHIH010000001.1"/>
</dbReference>
<feature type="domain" description="N-acetyltransferase" evidence="1">
    <location>
        <begin position="5"/>
        <end position="210"/>
    </location>
</feature>
<dbReference type="PROSITE" id="PS51186">
    <property type="entry name" value="GNAT"/>
    <property type="match status" value="1"/>
</dbReference>
<organism evidence="2 3">
    <name type="scientific">Clostridium paraputrificum</name>
    <dbReference type="NCBI Taxonomy" id="29363"/>
    <lineage>
        <taxon>Bacteria</taxon>
        <taxon>Bacillati</taxon>
        <taxon>Bacillota</taxon>
        <taxon>Clostridia</taxon>
        <taxon>Eubacteriales</taxon>
        <taxon>Clostridiaceae</taxon>
        <taxon>Clostridium</taxon>
    </lineage>
</organism>
<accession>A0A174HVC4</accession>
<evidence type="ECO:0000313" key="3">
    <source>
        <dbReference type="Proteomes" id="UP000092714"/>
    </source>
</evidence>
<evidence type="ECO:0000259" key="1">
    <source>
        <dbReference type="PROSITE" id="PS51186"/>
    </source>
</evidence>
<dbReference type="GO" id="GO:0016747">
    <property type="term" value="F:acyltransferase activity, transferring groups other than amino-acyl groups"/>
    <property type="evidence" value="ECO:0007669"/>
    <property type="project" value="InterPro"/>
</dbReference>
<gene>
    <name evidence="2" type="ORF">CP373A1_06055</name>
</gene>
<evidence type="ECO:0000313" key="2">
    <source>
        <dbReference type="EMBL" id="OBY11512.1"/>
    </source>
</evidence>
<dbReference type="Gene3D" id="3.40.630.30">
    <property type="match status" value="1"/>
</dbReference>
<dbReference type="Pfam" id="PF00583">
    <property type="entry name" value="Acetyltransf_1"/>
    <property type="match status" value="1"/>
</dbReference>
<dbReference type="InterPro" id="IPR000182">
    <property type="entry name" value="GNAT_dom"/>
</dbReference>
<keyword evidence="3" id="KW-1185">Reference proteome</keyword>
<comment type="caution">
    <text evidence="2">The sequence shown here is derived from an EMBL/GenBank/DDBJ whole genome shotgun (WGS) entry which is preliminary data.</text>
</comment>
<dbReference type="Proteomes" id="UP000092714">
    <property type="component" value="Unassembled WGS sequence"/>
</dbReference>
<dbReference type="eggNOG" id="COG0456">
    <property type="taxonomic scope" value="Bacteria"/>
</dbReference>